<comment type="similarity">
    <text evidence="2 5">Belongs to the TolB family.</text>
</comment>
<comment type="function">
    <text evidence="5">Part of the Tol-Pal system, which plays a role in outer membrane invagination during cell division and is important for maintaining outer membrane integrity.</text>
</comment>
<dbReference type="InterPro" id="IPR014167">
    <property type="entry name" value="Tol-Pal_TolB"/>
</dbReference>
<protein>
    <recommendedName>
        <fullName evidence="5">Tol-Pal system protein TolB</fullName>
    </recommendedName>
</protein>
<dbReference type="Proteomes" id="UP000595278">
    <property type="component" value="Chromosome"/>
</dbReference>
<gene>
    <name evidence="5 7" type="primary">tolB</name>
    <name evidence="7" type="ORF">JHT90_02455</name>
</gene>
<dbReference type="SUPFAM" id="SSF52964">
    <property type="entry name" value="TolB, N-terminal domain"/>
    <property type="match status" value="1"/>
</dbReference>
<evidence type="ECO:0000313" key="8">
    <source>
        <dbReference type="Proteomes" id="UP000595278"/>
    </source>
</evidence>
<organism evidence="7 8">
    <name type="scientific">Entomomonas asaccharolytica</name>
    <dbReference type="NCBI Taxonomy" id="2785331"/>
    <lineage>
        <taxon>Bacteria</taxon>
        <taxon>Pseudomonadati</taxon>
        <taxon>Pseudomonadota</taxon>
        <taxon>Gammaproteobacteria</taxon>
        <taxon>Pseudomonadales</taxon>
        <taxon>Pseudomonadaceae</taxon>
        <taxon>Entomomonas</taxon>
    </lineage>
</organism>
<dbReference type="Pfam" id="PF07676">
    <property type="entry name" value="PD40"/>
    <property type="match status" value="4"/>
</dbReference>
<feature type="signal peptide" evidence="5">
    <location>
        <begin position="1"/>
        <end position="21"/>
    </location>
</feature>
<dbReference type="AlphaFoldDB" id="A0A974RYP8"/>
<dbReference type="HAMAP" id="MF_00671">
    <property type="entry name" value="TolB"/>
    <property type="match status" value="1"/>
</dbReference>
<evidence type="ECO:0000256" key="4">
    <source>
        <dbReference type="ARBA" id="ARBA00022764"/>
    </source>
</evidence>
<keyword evidence="4 5" id="KW-0574">Periplasm</keyword>
<dbReference type="RefSeq" id="WP_201093664.1">
    <property type="nucleotide sequence ID" value="NZ_CP067393.1"/>
</dbReference>
<dbReference type="KEGG" id="eaz:JHT90_02455"/>
<dbReference type="Pfam" id="PF04052">
    <property type="entry name" value="TolB_N"/>
    <property type="match status" value="1"/>
</dbReference>
<dbReference type="Gene3D" id="2.120.10.30">
    <property type="entry name" value="TolB, C-terminal domain"/>
    <property type="match status" value="1"/>
</dbReference>
<sequence precursor="true">MKKFIHILILYVIAFMGAANAADAIVIDGGSNKAISIAVVPFGDSGAPDIATLVGNDLYNTGIFEPLPRQNMLSTPHRPNEVAFRDWSAVNAQFLLIGNASNVGGKIQVQYYLYNVASQQQIFTGTAVGSPNQTRKLAHYVADQVFEKLTAIKGAFSTKLLYVTSAGNNSYTLQMSDYDGANSVTLLNSKEPILSPRFSPDNRKVVYVSFESKRPRIYMQDIATGTRDQLTNYVGLNSAPSWSPDGQRLAFVSSKDGNPEIYTMRLDSKLVHRLTNNNAIDTEPFWSKDGRSIYFTSDRSGSPQIYKINVATGSTERVTSTGNYNANPKLSADDGMLVMVHRQDGYRNFVIATQNLVTNRVSILSNTNLDESPTIAPNGTMVIYATRKQGKGVLMLASINGRVRIELPIDNGDIREPSWSPFIK</sequence>
<dbReference type="GO" id="GO:0051301">
    <property type="term" value="P:cell division"/>
    <property type="evidence" value="ECO:0007669"/>
    <property type="project" value="UniProtKB-UniRule"/>
</dbReference>
<dbReference type="InterPro" id="IPR011659">
    <property type="entry name" value="WD40"/>
</dbReference>
<evidence type="ECO:0000259" key="6">
    <source>
        <dbReference type="Pfam" id="PF04052"/>
    </source>
</evidence>
<keyword evidence="8" id="KW-1185">Reference proteome</keyword>
<proteinExistence type="inferred from homology"/>
<dbReference type="GO" id="GO:0042597">
    <property type="term" value="C:periplasmic space"/>
    <property type="evidence" value="ECO:0007669"/>
    <property type="project" value="UniProtKB-SubCell"/>
</dbReference>
<dbReference type="GO" id="GO:0017038">
    <property type="term" value="P:protein import"/>
    <property type="evidence" value="ECO:0007669"/>
    <property type="project" value="InterPro"/>
</dbReference>
<evidence type="ECO:0000313" key="7">
    <source>
        <dbReference type="EMBL" id="QQP86134.1"/>
    </source>
</evidence>
<evidence type="ECO:0000256" key="1">
    <source>
        <dbReference type="ARBA" id="ARBA00004418"/>
    </source>
</evidence>
<dbReference type="NCBIfam" id="TIGR02800">
    <property type="entry name" value="propeller_TolB"/>
    <property type="match status" value="1"/>
</dbReference>
<keyword evidence="5" id="KW-0131">Cell cycle</keyword>
<evidence type="ECO:0000256" key="2">
    <source>
        <dbReference type="ARBA" id="ARBA00009820"/>
    </source>
</evidence>
<keyword evidence="3 5" id="KW-0732">Signal</keyword>
<evidence type="ECO:0000256" key="5">
    <source>
        <dbReference type="HAMAP-Rule" id="MF_00671"/>
    </source>
</evidence>
<comment type="subunit">
    <text evidence="5">The Tol-Pal system is composed of five core proteins: the inner membrane proteins TolA, TolQ and TolR, the periplasmic protein TolB and the outer membrane protein Pal. They form a network linking the inner and outer membranes and the peptidoglycan layer.</text>
</comment>
<feature type="domain" description="TolB N-terminal" evidence="6">
    <location>
        <begin position="25"/>
        <end position="122"/>
    </location>
</feature>
<dbReference type="PANTHER" id="PTHR36842">
    <property type="entry name" value="PROTEIN TOLB HOMOLOG"/>
    <property type="match status" value="1"/>
</dbReference>
<dbReference type="Gene3D" id="3.40.50.10070">
    <property type="entry name" value="TolB, N-terminal domain"/>
    <property type="match status" value="1"/>
</dbReference>
<keyword evidence="5" id="KW-0132">Cell division</keyword>
<feature type="chain" id="PRO_5038186017" description="Tol-Pal system protein TolB" evidence="5">
    <location>
        <begin position="22"/>
        <end position="424"/>
    </location>
</feature>
<dbReference type="PANTHER" id="PTHR36842:SF1">
    <property type="entry name" value="PROTEIN TOLB"/>
    <property type="match status" value="1"/>
</dbReference>
<accession>A0A974RYP8</accession>
<comment type="subcellular location">
    <subcellularLocation>
        <location evidence="1 5">Periplasm</location>
    </subcellularLocation>
</comment>
<reference evidence="7 8" key="1">
    <citation type="submission" date="2021-01" db="EMBL/GenBank/DDBJ databases">
        <title>Entomomonas sp. F2A isolated from a house cricket (Acheta domesticus).</title>
        <authorList>
            <person name="Spergser J."/>
            <person name="Busse H.-J."/>
        </authorList>
    </citation>
    <scope>NUCLEOTIDE SEQUENCE [LARGE SCALE GENOMIC DNA]</scope>
    <source>
        <strain evidence="7 8">F2A</strain>
    </source>
</reference>
<dbReference type="SUPFAM" id="SSF69304">
    <property type="entry name" value="Tricorn protease N-terminal domain"/>
    <property type="match status" value="1"/>
</dbReference>
<name>A0A974RYP8_9GAMM</name>
<dbReference type="EMBL" id="CP067393">
    <property type="protein sequence ID" value="QQP86134.1"/>
    <property type="molecule type" value="Genomic_DNA"/>
</dbReference>
<dbReference type="InterPro" id="IPR011042">
    <property type="entry name" value="6-blade_b-propeller_TolB-like"/>
</dbReference>
<dbReference type="InterPro" id="IPR007195">
    <property type="entry name" value="TolB_N"/>
</dbReference>
<evidence type="ECO:0000256" key="3">
    <source>
        <dbReference type="ARBA" id="ARBA00022729"/>
    </source>
</evidence>